<dbReference type="AlphaFoldDB" id="A0A8H4L9H8"/>
<gene>
    <name evidence="1" type="ORF">FALBO_9168</name>
</gene>
<name>A0A8H4L9H8_9HYPO</name>
<proteinExistence type="predicted"/>
<dbReference type="EMBL" id="JAADYS010001256">
    <property type="protein sequence ID" value="KAF4464007.1"/>
    <property type="molecule type" value="Genomic_DNA"/>
</dbReference>
<keyword evidence="2" id="KW-1185">Reference proteome</keyword>
<sequence>MGLGPLSTSPSGLEPATVPARVAFRVWFPAAPARNHQCRPRLLAQGRRDRRVLARARRNGLQLAAALADETSGSLSSGPPPMPPADAPIVGEINEETAANMADEDENEEFFNRRVI</sequence>
<protein>
    <submittedName>
        <fullName evidence="1">Uncharacterized protein</fullName>
    </submittedName>
</protein>
<evidence type="ECO:0000313" key="1">
    <source>
        <dbReference type="EMBL" id="KAF4464007.1"/>
    </source>
</evidence>
<organism evidence="1 2">
    <name type="scientific">Fusarium albosuccineum</name>
    <dbReference type="NCBI Taxonomy" id="1237068"/>
    <lineage>
        <taxon>Eukaryota</taxon>
        <taxon>Fungi</taxon>
        <taxon>Dikarya</taxon>
        <taxon>Ascomycota</taxon>
        <taxon>Pezizomycotina</taxon>
        <taxon>Sordariomycetes</taxon>
        <taxon>Hypocreomycetidae</taxon>
        <taxon>Hypocreales</taxon>
        <taxon>Nectriaceae</taxon>
        <taxon>Fusarium</taxon>
        <taxon>Fusarium decemcellulare species complex</taxon>
    </lineage>
</organism>
<reference evidence="1 2" key="1">
    <citation type="submission" date="2020-01" db="EMBL/GenBank/DDBJ databases">
        <title>Identification and distribution of gene clusters putatively required for synthesis of sphingolipid metabolism inhibitors in phylogenetically diverse species of the filamentous fungus Fusarium.</title>
        <authorList>
            <person name="Kim H.-S."/>
            <person name="Busman M."/>
            <person name="Brown D.W."/>
            <person name="Divon H."/>
            <person name="Uhlig S."/>
            <person name="Proctor R.H."/>
        </authorList>
    </citation>
    <scope>NUCLEOTIDE SEQUENCE [LARGE SCALE GENOMIC DNA]</scope>
    <source>
        <strain evidence="1 2">NRRL 20459</strain>
    </source>
</reference>
<evidence type="ECO:0000313" key="2">
    <source>
        <dbReference type="Proteomes" id="UP000554235"/>
    </source>
</evidence>
<dbReference type="Proteomes" id="UP000554235">
    <property type="component" value="Unassembled WGS sequence"/>
</dbReference>
<comment type="caution">
    <text evidence="1">The sequence shown here is derived from an EMBL/GenBank/DDBJ whole genome shotgun (WGS) entry which is preliminary data.</text>
</comment>
<accession>A0A8H4L9H8</accession>